<dbReference type="EMBL" id="CP148074">
    <property type="protein sequence ID" value="WXL24102.1"/>
    <property type="molecule type" value="Genomic_DNA"/>
</dbReference>
<keyword evidence="6" id="KW-1185">Reference proteome</keyword>
<dbReference type="Gene3D" id="2.40.37.10">
    <property type="entry name" value="Lyase, Ornithine Decarboxylase, Chain A, domain 1"/>
    <property type="match status" value="1"/>
</dbReference>
<dbReference type="InterPro" id="IPR022644">
    <property type="entry name" value="De-COase2_N"/>
</dbReference>
<keyword evidence="2" id="KW-0663">Pyridoxal phosphate</keyword>
<dbReference type="Pfam" id="PF02784">
    <property type="entry name" value="Orn_Arg_deC_N"/>
    <property type="match status" value="1"/>
</dbReference>
<gene>
    <name evidence="5" type="ORF">WG219_12140</name>
</gene>
<evidence type="ECO:0000259" key="4">
    <source>
        <dbReference type="Pfam" id="PF02784"/>
    </source>
</evidence>
<accession>A0ABZ2RCP3</accession>
<keyword evidence="5" id="KW-0413">Isomerase</keyword>
<dbReference type="SUPFAM" id="SSF51419">
    <property type="entry name" value="PLP-binding barrel"/>
    <property type="match status" value="1"/>
</dbReference>
<evidence type="ECO:0000256" key="2">
    <source>
        <dbReference type="ARBA" id="ARBA00022898"/>
    </source>
</evidence>
<feature type="region of interest" description="Disordered" evidence="3">
    <location>
        <begin position="1"/>
        <end position="20"/>
    </location>
</feature>
<proteinExistence type="predicted"/>
<sequence length="456" mass="50205">MREDLGRVSPPTVSKPLPAHQHPLIGRLLGEHHRRLNELVQGLGSPLHVVLPQVFDENLARMQRVLDTHHLQSTILFAKKANKADCFARAAAERHSGIDVASSGELSKALSAGVRGDRIGLSGPDKPERLLKEALLHGCLISVDSVNELQRLTLIAANLNQRARTLLRWRPESEAKSRFGHSEEELNQSVLLCLANPSTIELQGFSFHLSGYGLAERATCTSRAIDLCLQARALGLVTCNRVDIGGGLPVQYVSAQHWNRFLQHDHRTHYHANKSFSGFYPYGSEIAGANALEALLQAPTQQGSLAHKLRHNGIHLIIEPGRALLDQAGLTLFNILGSKQRSDYSIITVEGSSLSLSEQWFNSEYLPDPVLLGEPCGSAFNACVGGSTCLDSDMVSWRKVPFSRPVLPGEKLVYINTAGYQMDSNESAFHDAAIPRKVVIELDPHDHSMHWRLDDI</sequence>
<dbReference type="InterPro" id="IPR000183">
    <property type="entry name" value="Orn/DAP/Arg_de-COase"/>
</dbReference>
<dbReference type="SUPFAM" id="SSF50621">
    <property type="entry name" value="Alanine racemase C-terminal domain-like"/>
    <property type="match status" value="1"/>
</dbReference>
<dbReference type="InterPro" id="IPR022657">
    <property type="entry name" value="De-COase2_CS"/>
</dbReference>
<protein>
    <submittedName>
        <fullName evidence="5">Alanine racemase</fullName>
        <ecNumber evidence="5">5.1.1.1</ecNumber>
    </submittedName>
</protein>
<feature type="domain" description="Orn/DAP/Arg decarboxylase 2 N-terminal" evidence="4">
    <location>
        <begin position="60"/>
        <end position="277"/>
    </location>
</feature>
<dbReference type="GO" id="GO:0008784">
    <property type="term" value="F:alanine racemase activity"/>
    <property type="evidence" value="ECO:0007669"/>
    <property type="project" value="UniProtKB-EC"/>
</dbReference>
<dbReference type="Gene3D" id="3.20.20.10">
    <property type="entry name" value="Alanine racemase"/>
    <property type="match status" value="1"/>
</dbReference>
<dbReference type="InterPro" id="IPR029066">
    <property type="entry name" value="PLP-binding_barrel"/>
</dbReference>
<evidence type="ECO:0000256" key="1">
    <source>
        <dbReference type="ARBA" id="ARBA00001933"/>
    </source>
</evidence>
<dbReference type="EC" id="5.1.1.1" evidence="5"/>
<evidence type="ECO:0000313" key="6">
    <source>
        <dbReference type="Proteomes" id="UP001476583"/>
    </source>
</evidence>
<dbReference type="Proteomes" id="UP001476583">
    <property type="component" value="Chromosome"/>
</dbReference>
<comment type="cofactor">
    <cofactor evidence="1">
        <name>pyridoxal 5'-phosphate</name>
        <dbReference type="ChEBI" id="CHEBI:597326"/>
    </cofactor>
</comment>
<evidence type="ECO:0000256" key="3">
    <source>
        <dbReference type="SAM" id="MobiDB-lite"/>
    </source>
</evidence>
<dbReference type="PANTHER" id="PTHR43727">
    <property type="entry name" value="DIAMINOPIMELATE DECARBOXYLASE"/>
    <property type="match status" value="1"/>
</dbReference>
<dbReference type="PROSITE" id="PS00879">
    <property type="entry name" value="ODR_DC_2_2"/>
    <property type="match status" value="1"/>
</dbReference>
<dbReference type="PANTHER" id="PTHR43727:SF2">
    <property type="entry name" value="GROUP IV DECARBOXYLASE"/>
    <property type="match status" value="1"/>
</dbReference>
<reference evidence="5 6" key="1">
    <citation type="submission" date="2024-03" db="EMBL/GenBank/DDBJ databases">
        <title>Complete genome of BD2.</title>
        <authorList>
            <person name="Cao G."/>
        </authorList>
    </citation>
    <scope>NUCLEOTIDE SEQUENCE [LARGE SCALE GENOMIC DNA]</scope>
    <source>
        <strain evidence="5 6">BD2</strain>
    </source>
</reference>
<organism evidence="5 6">
    <name type="scientific">Ectopseudomonas mendocina</name>
    <name type="common">Pseudomonas mendocina</name>
    <dbReference type="NCBI Taxonomy" id="300"/>
    <lineage>
        <taxon>Bacteria</taxon>
        <taxon>Pseudomonadati</taxon>
        <taxon>Pseudomonadota</taxon>
        <taxon>Gammaproteobacteria</taxon>
        <taxon>Pseudomonadales</taxon>
        <taxon>Pseudomonadaceae</taxon>
        <taxon>Ectopseudomonas</taxon>
    </lineage>
</organism>
<dbReference type="PRINTS" id="PR01179">
    <property type="entry name" value="ODADCRBXLASE"/>
</dbReference>
<dbReference type="InterPro" id="IPR009006">
    <property type="entry name" value="Ala_racemase/Decarboxylase_C"/>
</dbReference>
<evidence type="ECO:0000313" key="5">
    <source>
        <dbReference type="EMBL" id="WXL24102.1"/>
    </source>
</evidence>
<name>A0ABZ2RCP3_ECTME</name>